<organism evidence="1 2">
    <name type="scientific">Hymenobacter canadensis</name>
    <dbReference type="NCBI Taxonomy" id="2999067"/>
    <lineage>
        <taxon>Bacteria</taxon>
        <taxon>Pseudomonadati</taxon>
        <taxon>Bacteroidota</taxon>
        <taxon>Cytophagia</taxon>
        <taxon>Cytophagales</taxon>
        <taxon>Hymenobacteraceae</taxon>
        <taxon>Hymenobacter</taxon>
    </lineage>
</organism>
<gene>
    <name evidence="1" type="ORF">O3303_03270</name>
</gene>
<sequence length="301" mass="33336">MPTPASATSWPTLPLAAWSDTLATLHMYTQVVGKIRMASTPLVNHFWNVPLYVTARGLTTSAMPYEGRSFQIDFDFLDHQLIIRCSDGAERQLALQPRSVAVFYHEVLRMLAELGITVHIWPVPVEIENPVPFAEDEQHASYDPEAAQRFWHALTLITPVLEQFRAEFIGKCSPVHFFWGSFDLAVTRFSGRLAPPRADADGITREAYSHEVISHGFWPGGNGQEAAFYAYTAPAPAGFAEAQVQPAAAYYSPELSEFLLPYEAVRTASDPAAALREFLDSTYTAGATLAGWDRAALERQA</sequence>
<name>A0ABY7LV42_9BACT</name>
<evidence type="ECO:0000313" key="2">
    <source>
        <dbReference type="Proteomes" id="UP001211005"/>
    </source>
</evidence>
<evidence type="ECO:0000313" key="1">
    <source>
        <dbReference type="EMBL" id="WBA42585.1"/>
    </source>
</evidence>
<dbReference type="EMBL" id="CP114767">
    <property type="protein sequence ID" value="WBA42585.1"/>
    <property type="molecule type" value="Genomic_DNA"/>
</dbReference>
<accession>A0ABY7LV42</accession>
<reference evidence="1 2" key="1">
    <citation type="submission" date="2022-12" db="EMBL/GenBank/DDBJ databases">
        <title>Hymenobacter canadensis sp. nov. isolated from lake water of the Cambridge Bay, Canada.</title>
        <authorList>
            <person name="Kim W.H."/>
            <person name="Lee Y.M."/>
        </authorList>
    </citation>
    <scope>NUCLEOTIDE SEQUENCE [LARGE SCALE GENOMIC DNA]</scope>
    <source>
        <strain evidence="1 2">PAMC 29467</strain>
    </source>
</reference>
<keyword evidence="2" id="KW-1185">Reference proteome</keyword>
<dbReference type="Proteomes" id="UP001211005">
    <property type="component" value="Chromosome"/>
</dbReference>
<protein>
    <submittedName>
        <fullName evidence="1">DUF5996 family protein</fullName>
    </submittedName>
</protein>
<proteinExistence type="predicted"/>
<dbReference type="Pfam" id="PF19459">
    <property type="entry name" value="DUF5996"/>
    <property type="match status" value="1"/>
</dbReference>
<dbReference type="InterPro" id="IPR046038">
    <property type="entry name" value="DUF5996"/>
</dbReference>
<dbReference type="RefSeq" id="WP_269560638.1">
    <property type="nucleotide sequence ID" value="NZ_CP114767.1"/>
</dbReference>